<feature type="region of interest" description="Disordered" evidence="6">
    <location>
        <begin position="606"/>
        <end position="723"/>
    </location>
</feature>
<dbReference type="InterPro" id="IPR001965">
    <property type="entry name" value="Znf_PHD"/>
</dbReference>
<feature type="region of interest" description="Disordered" evidence="6">
    <location>
        <begin position="827"/>
        <end position="871"/>
    </location>
</feature>
<dbReference type="CDD" id="cd01089">
    <property type="entry name" value="PA2G4-like"/>
    <property type="match status" value="1"/>
</dbReference>
<feature type="compositionally biased region" description="Polar residues" evidence="6">
    <location>
        <begin position="1287"/>
        <end position="1297"/>
    </location>
</feature>
<feature type="region of interest" description="Disordered" evidence="6">
    <location>
        <begin position="1584"/>
        <end position="1610"/>
    </location>
</feature>
<dbReference type="EMBL" id="MU004292">
    <property type="protein sequence ID" value="KAF2661720.1"/>
    <property type="molecule type" value="Genomic_DNA"/>
</dbReference>
<dbReference type="Gene3D" id="1.10.10.10">
    <property type="entry name" value="Winged helix-like DNA-binding domain superfamily/Winged helix DNA-binding domain"/>
    <property type="match status" value="1"/>
</dbReference>
<feature type="compositionally biased region" description="Polar residues" evidence="6">
    <location>
        <begin position="650"/>
        <end position="660"/>
    </location>
</feature>
<feature type="region of interest" description="Disordered" evidence="6">
    <location>
        <begin position="1249"/>
        <end position="1364"/>
    </location>
</feature>
<dbReference type="Gene3D" id="3.90.230.10">
    <property type="entry name" value="Creatinase/methionine aminopeptidase superfamily"/>
    <property type="match status" value="1"/>
</dbReference>
<feature type="compositionally biased region" description="Polar residues" evidence="6">
    <location>
        <begin position="681"/>
        <end position="690"/>
    </location>
</feature>
<dbReference type="InterPro" id="IPR011011">
    <property type="entry name" value="Znf_FYVE_PHD"/>
</dbReference>
<dbReference type="InterPro" id="IPR052819">
    <property type="entry name" value="Chromatin_regulatory_protein"/>
</dbReference>
<evidence type="ECO:0000313" key="8">
    <source>
        <dbReference type="EMBL" id="KAF2661720.1"/>
    </source>
</evidence>
<feature type="compositionally biased region" description="Low complexity" evidence="6">
    <location>
        <begin position="1298"/>
        <end position="1311"/>
    </location>
</feature>
<dbReference type="SMART" id="SM00249">
    <property type="entry name" value="PHD"/>
    <property type="match status" value="2"/>
</dbReference>
<dbReference type="InterPro" id="IPR019787">
    <property type="entry name" value="Znf_PHD-finger"/>
</dbReference>
<evidence type="ECO:0000256" key="3">
    <source>
        <dbReference type="ARBA" id="ARBA00022771"/>
    </source>
</evidence>
<evidence type="ECO:0000313" key="9">
    <source>
        <dbReference type="Proteomes" id="UP000799324"/>
    </source>
</evidence>
<evidence type="ECO:0000256" key="4">
    <source>
        <dbReference type="ARBA" id="ARBA00022833"/>
    </source>
</evidence>
<evidence type="ECO:0000256" key="1">
    <source>
        <dbReference type="ARBA" id="ARBA00007319"/>
    </source>
</evidence>
<sequence>MRSTAQLPIRVLTHNIRYATSSPFTGEKPWADRRQLLLNELYYHTLYNPESFICLQEVLHNQLIDIMSGLNKTEPDEWAYIGVGRDDGKDAGEYSPIIYRPSVWNLEAWKTVWLSETPDVPGKGWDAASVRIVTAGTFQHQQSKQHIVGLCTHLDDQGAVSRRESAKLIQTIIANLTGSTDGQRLPVFLAGDLNSETSGDAYQTLNAKDSAVRDVKELSNWRYGDRNTFTGFTNYTLGNPDTLTKYKVAADISKKVLQEVSGWCKEGANIVELCERGDKLLEEEVAKVYKGKKVSKGIGHCTTVSPSSYITPYTPLKSDTEEAGTTLKAGEAVKIQLGAQIDGFPAIVCDTILVGSSGEVSGREADLFLATYYANELLLRLMLPPGLVASGTEEEQKKAAAQKQYGQAKITQLLEKVTSAYDCHLVESTTIWLFERNEIEAKKKIILAPGEGVKGEGLPEVGEAWGVEMGVSLGDGKVKTISNRATLHRRTATTYGLKRPTSRAMLSEVVKKFGTFPFSLRQLDDEKAAKVGVVECVRGGVLRQYEVVGDKKNEPVARLFTTIAITKNGITRIAAPPALDISKYKTDKKIADEEILKILEQPVGKTTTKNKNRKKKKKAAKKPAAEAEEEEEESSDEDLVRGELGVRPGSRNSRQFQPSNFHLALDTPDSTHLPTPRQGEHTQPSLSAREQFQVVRVSRNSTPLTTTPFDTNSPPSDTPKGKSKTFLDRWVEPSVKNPAPSFEEHGFARYGVLENMQALGTPPSQKVRQRVRSAVDPTALRATLGKNGNLLAGEEGASTPEMTPAPELERDDSGMQEEEELPVAMHAQDEDEDDDWVPNKSKPKVPTAKTPFRGNPSIQNKPPLQNKSPLKNGLVRASSSTHFPAMQNPAPPLRDAAIIAQKQRVLIAVNDAVQRSNAHQNPIIGTVLRQLHDTSQADAHYHGVLEAIINQTPTPEQQKSFNLYIRNAKKTIKREIKGRRVREKRAVAESLDFSESSPFIPGSPIAAKTPKAVSPSKVGAFTGTPEQSSRSARHHSRSGDLSMEYASPKHRETPAGINSTHATPNPLTTAPTLSAKPSPSPHATRMPSRSPRKALKTREHVVQGRQMDLDVEPPSKAPSPSARTPDSVIGPSNDDDSDLSEVNEEIVQNGPPEPTVANGNDSAAAPAIPKLKLQAARGGKKLSRANSAKPNGRWEKKPPPTAEETAEEEEVQRRRQEMVEQQPSRLIINPPMSDLRYDDDLLETESLTESMIAVGPPGDLSRPRRAGRGSRPGLTLHGKRLREDNSAFPSSPLESAGTTRPSTPAIAAPASKKIKLTNGNAARTKRSPVKNRDGPIAGIAHTGGGSRQLGPDDNDPDSPPSESDDFCSACRGAGEFVCCDGCTRVYHYLCCDPPREEAPSGSFLCFECEARLKPVEEPGAESFTTLGPLFKQLNNINPRSFALPADIQNYFENVSVRNDGSYGEEVKKFALSKSSGYGYQKPDYLKTHDAEHNLILCCQCGKSAAGKRAMLKCDYCHAYWHLDCCDPPLANPPPINLESSTRDAWKCPRHVDHDLRSGQLFQYDLNTAVDGDVDMIDAERAPRVRRKVRKPKQSTTVEPTFSRGLRNNGMIDIMNDPDDDTDGEGNYVFSPDESKDLNFKVFRVPEKGIITDFISKVKLNRIEQKRQERMAARHEAKRQTAQQQFAVRPLQEQRAALHLAHLADKQSDVGLNGFSIDALYLRLTAEAPDEVVSALSNERRNSGPGPMTDAKRAELVKLRELIDRALAG</sequence>
<evidence type="ECO:0000259" key="7">
    <source>
        <dbReference type="PROSITE" id="PS50016"/>
    </source>
</evidence>
<dbReference type="PROSITE" id="PS50016">
    <property type="entry name" value="ZF_PHD_2"/>
    <property type="match status" value="1"/>
</dbReference>
<dbReference type="CDD" id="cd15534">
    <property type="entry name" value="PHD2_PHF12_Rco1"/>
    <property type="match status" value="1"/>
</dbReference>
<dbReference type="InterPro" id="IPR036390">
    <property type="entry name" value="WH_DNA-bd_sf"/>
</dbReference>
<evidence type="ECO:0000256" key="5">
    <source>
        <dbReference type="PROSITE-ProRule" id="PRU00146"/>
    </source>
</evidence>
<dbReference type="SUPFAM" id="SSF46785">
    <property type="entry name" value="Winged helix' DNA-binding domain"/>
    <property type="match status" value="1"/>
</dbReference>
<dbReference type="FunFam" id="3.90.230.10:FF:000016">
    <property type="entry name" value="Putative curved dna-binding protein"/>
    <property type="match status" value="1"/>
</dbReference>
<dbReference type="InterPro" id="IPR019786">
    <property type="entry name" value="Zinc_finger_PHD-type_CS"/>
</dbReference>
<dbReference type="Proteomes" id="UP000799324">
    <property type="component" value="Unassembled WGS sequence"/>
</dbReference>
<dbReference type="InterPro" id="IPR013083">
    <property type="entry name" value="Znf_RING/FYVE/PHD"/>
</dbReference>
<keyword evidence="9" id="KW-1185">Reference proteome</keyword>
<dbReference type="Gene3D" id="3.60.10.10">
    <property type="entry name" value="Endonuclease/exonuclease/phosphatase"/>
    <property type="match status" value="1"/>
</dbReference>
<feature type="compositionally biased region" description="Acidic residues" evidence="6">
    <location>
        <begin position="1133"/>
        <end position="1144"/>
    </location>
</feature>
<organism evidence="8 9">
    <name type="scientific">Lophiostoma macrostomum CBS 122681</name>
    <dbReference type="NCBI Taxonomy" id="1314788"/>
    <lineage>
        <taxon>Eukaryota</taxon>
        <taxon>Fungi</taxon>
        <taxon>Dikarya</taxon>
        <taxon>Ascomycota</taxon>
        <taxon>Pezizomycotina</taxon>
        <taxon>Dothideomycetes</taxon>
        <taxon>Pleosporomycetidae</taxon>
        <taxon>Pleosporales</taxon>
        <taxon>Lophiostomataceae</taxon>
        <taxon>Lophiostoma</taxon>
    </lineage>
</organism>
<dbReference type="PANTHER" id="PTHR47636">
    <property type="entry name" value="TRANSCRIPTIONAL REGULATORY PROTEIN RCO1"/>
    <property type="match status" value="1"/>
</dbReference>
<proteinExistence type="inferred from homology"/>
<evidence type="ECO:0000256" key="2">
    <source>
        <dbReference type="ARBA" id="ARBA00022723"/>
    </source>
</evidence>
<dbReference type="InterPro" id="IPR036691">
    <property type="entry name" value="Endo/exonu/phosph_ase_sf"/>
</dbReference>
<dbReference type="FunFam" id="1.10.10.10:FF:000029">
    <property type="entry name" value="Proliferation-associated 2G4, a"/>
    <property type="match status" value="1"/>
</dbReference>
<feature type="region of interest" description="Disordered" evidence="6">
    <location>
        <begin position="790"/>
        <end position="814"/>
    </location>
</feature>
<feature type="domain" description="PHD-type" evidence="7">
    <location>
        <begin position="1364"/>
        <end position="1411"/>
    </location>
</feature>
<keyword evidence="3 5" id="KW-0863">Zinc-finger</keyword>
<dbReference type="InterPro" id="IPR036388">
    <property type="entry name" value="WH-like_DNA-bd_sf"/>
</dbReference>
<gene>
    <name evidence="8" type="ORF">K491DRAFT_586719</name>
</gene>
<reference evidence="8" key="1">
    <citation type="journal article" date="2020" name="Stud. Mycol.">
        <title>101 Dothideomycetes genomes: a test case for predicting lifestyles and emergence of pathogens.</title>
        <authorList>
            <person name="Haridas S."/>
            <person name="Albert R."/>
            <person name="Binder M."/>
            <person name="Bloem J."/>
            <person name="Labutti K."/>
            <person name="Salamov A."/>
            <person name="Andreopoulos B."/>
            <person name="Baker S."/>
            <person name="Barry K."/>
            <person name="Bills G."/>
            <person name="Bluhm B."/>
            <person name="Cannon C."/>
            <person name="Castanera R."/>
            <person name="Culley D."/>
            <person name="Daum C."/>
            <person name="Ezra D."/>
            <person name="Gonzalez J."/>
            <person name="Henrissat B."/>
            <person name="Kuo A."/>
            <person name="Liang C."/>
            <person name="Lipzen A."/>
            <person name="Lutzoni F."/>
            <person name="Magnuson J."/>
            <person name="Mondo S."/>
            <person name="Nolan M."/>
            <person name="Ohm R."/>
            <person name="Pangilinan J."/>
            <person name="Park H.-J."/>
            <person name="Ramirez L."/>
            <person name="Alfaro M."/>
            <person name="Sun H."/>
            <person name="Tritt A."/>
            <person name="Yoshinaga Y."/>
            <person name="Zwiers L.-H."/>
            <person name="Turgeon B."/>
            <person name="Goodwin S."/>
            <person name="Spatafora J."/>
            <person name="Crous P."/>
            <person name="Grigoriev I."/>
        </authorList>
    </citation>
    <scope>NUCLEOTIDE SEQUENCE</scope>
    <source>
        <strain evidence="8">CBS 122681</strain>
    </source>
</reference>
<dbReference type="CDD" id="cd09083">
    <property type="entry name" value="EEP-1"/>
    <property type="match status" value="1"/>
</dbReference>
<name>A0A6A6TPJ9_9PLEO</name>
<dbReference type="Gene3D" id="3.30.40.10">
    <property type="entry name" value="Zinc/RING finger domain, C3HC4 (zinc finger)"/>
    <property type="match status" value="2"/>
</dbReference>
<feature type="compositionally biased region" description="Acidic residues" evidence="6">
    <location>
        <begin position="626"/>
        <end position="637"/>
    </location>
</feature>
<evidence type="ECO:0000256" key="6">
    <source>
        <dbReference type="SAM" id="MobiDB-lite"/>
    </source>
</evidence>
<accession>A0A6A6TPJ9</accession>
<keyword evidence="2" id="KW-0479">Metal-binding</keyword>
<dbReference type="GO" id="GO:0006357">
    <property type="term" value="P:regulation of transcription by RNA polymerase II"/>
    <property type="evidence" value="ECO:0007669"/>
    <property type="project" value="TreeGrafter"/>
</dbReference>
<dbReference type="GO" id="GO:0032221">
    <property type="term" value="C:Rpd3S complex"/>
    <property type="evidence" value="ECO:0007669"/>
    <property type="project" value="TreeGrafter"/>
</dbReference>
<dbReference type="SUPFAM" id="SSF55920">
    <property type="entry name" value="Creatinase/aminopeptidase"/>
    <property type="match status" value="1"/>
</dbReference>
<dbReference type="InterPro" id="IPR000994">
    <property type="entry name" value="Pept_M24"/>
</dbReference>
<dbReference type="PROSITE" id="PS01359">
    <property type="entry name" value="ZF_PHD_1"/>
    <property type="match status" value="1"/>
</dbReference>
<dbReference type="SUPFAM" id="SSF57903">
    <property type="entry name" value="FYVE/PHD zinc finger"/>
    <property type="match status" value="2"/>
</dbReference>
<dbReference type="SUPFAM" id="SSF56219">
    <property type="entry name" value="DNase I-like"/>
    <property type="match status" value="1"/>
</dbReference>
<feature type="compositionally biased region" description="Low complexity" evidence="6">
    <location>
        <begin position="1060"/>
        <end position="1075"/>
    </location>
</feature>
<dbReference type="GO" id="GO:0008270">
    <property type="term" value="F:zinc ion binding"/>
    <property type="evidence" value="ECO:0007669"/>
    <property type="project" value="UniProtKB-KW"/>
</dbReference>
<dbReference type="OrthoDB" id="5876363at2759"/>
<feature type="region of interest" description="Disordered" evidence="6">
    <location>
        <begin position="977"/>
        <end position="1236"/>
    </location>
</feature>
<dbReference type="Pfam" id="PF00628">
    <property type="entry name" value="PHD"/>
    <property type="match status" value="1"/>
</dbReference>
<dbReference type="InterPro" id="IPR036005">
    <property type="entry name" value="Creatinase/aminopeptidase-like"/>
</dbReference>
<feature type="compositionally biased region" description="Polar residues" evidence="6">
    <location>
        <begin position="856"/>
        <end position="869"/>
    </location>
</feature>
<comment type="similarity">
    <text evidence="1">Belongs to the peptidase M24 family.</text>
</comment>
<dbReference type="Pfam" id="PF00557">
    <property type="entry name" value="Peptidase_M24"/>
    <property type="match status" value="1"/>
</dbReference>
<dbReference type="PANTHER" id="PTHR47636:SF1">
    <property type="entry name" value="TRANSCRIPTIONAL REGULATORY PROTEIN RCO1"/>
    <property type="match status" value="1"/>
</dbReference>
<feature type="compositionally biased region" description="Polar residues" evidence="6">
    <location>
        <begin position="698"/>
        <end position="715"/>
    </location>
</feature>
<protein>
    <recommendedName>
        <fullName evidence="7">PHD-type domain-containing protein</fullName>
    </recommendedName>
</protein>
<feature type="compositionally biased region" description="Basic residues" evidence="6">
    <location>
        <begin position="608"/>
        <end position="621"/>
    </location>
</feature>
<keyword evidence="4" id="KW-0862">Zinc</keyword>